<dbReference type="InterPro" id="IPR029058">
    <property type="entry name" value="AB_hydrolase_fold"/>
</dbReference>
<dbReference type="EMBL" id="CP118157">
    <property type="protein sequence ID" value="WOF23497.1"/>
    <property type="molecule type" value="Genomic_DNA"/>
</dbReference>
<keyword evidence="2" id="KW-1185">Reference proteome</keyword>
<proteinExistence type="predicted"/>
<evidence type="ECO:0008006" key="3">
    <source>
        <dbReference type="Google" id="ProtNLM"/>
    </source>
</evidence>
<dbReference type="Gene3D" id="3.40.50.1820">
    <property type="entry name" value="alpha/beta hydrolase"/>
    <property type="match status" value="1"/>
</dbReference>
<accession>A0AA97FL82</accession>
<dbReference type="Proteomes" id="UP001305498">
    <property type="component" value="Chromosome"/>
</dbReference>
<name>A0AA97FL82_9MICO</name>
<dbReference type="SUPFAM" id="SSF53474">
    <property type="entry name" value="alpha/beta-Hydrolases"/>
    <property type="match status" value="1"/>
</dbReference>
<dbReference type="KEGG" id="mbet:N8K70_02115"/>
<dbReference type="AlphaFoldDB" id="A0AA97FL82"/>
<sequence>MTVTDSPGVDADVVLPETAARGVAIILQGRGDAPAHYRRLARRLAADGYTAVVPAEAPASAAEVASLWGSLSGELFVDGALRVIVAPDTAASYVARALADGALSPVPAGVVLAGSATGGGTAPDPAGGLDAELALRSACPVHRGVAQHSDAPPLLADGLEPDWPDAVASSPGIPTLAIHGGADAIAPVDAVRRRLGGWAAELITVDGGLHDVLNDVHHRSVAAAIVEFLERLRIDAAAPVLTREAIA</sequence>
<organism evidence="1 2">
    <name type="scientific">Microbacterium betulae</name>
    <dbReference type="NCBI Taxonomy" id="2981139"/>
    <lineage>
        <taxon>Bacteria</taxon>
        <taxon>Bacillati</taxon>
        <taxon>Actinomycetota</taxon>
        <taxon>Actinomycetes</taxon>
        <taxon>Micrococcales</taxon>
        <taxon>Microbacteriaceae</taxon>
        <taxon>Microbacterium</taxon>
    </lineage>
</organism>
<dbReference type="RefSeq" id="WP_317139969.1">
    <property type="nucleotide sequence ID" value="NZ_CP118157.1"/>
</dbReference>
<gene>
    <name evidence="1" type="ORF">N8K70_02115</name>
</gene>
<evidence type="ECO:0000313" key="1">
    <source>
        <dbReference type="EMBL" id="WOF23497.1"/>
    </source>
</evidence>
<evidence type="ECO:0000313" key="2">
    <source>
        <dbReference type="Proteomes" id="UP001305498"/>
    </source>
</evidence>
<reference evidence="1 2" key="1">
    <citation type="submission" date="2023-02" db="EMBL/GenBank/DDBJ databases">
        <title>Microbacterium betulae sp. nov., isolated from birch wood.</title>
        <authorList>
            <person name="Pasciak M."/>
            <person name="Pawlik K.J."/>
            <person name="Martynowski D."/>
            <person name="Laczmanski L."/>
            <person name="Ciekot J."/>
            <person name="Szponar B."/>
            <person name="Wojcik-Fatla A."/>
            <person name="Mackiewicz B."/>
            <person name="Farian E."/>
            <person name="Cholewa G."/>
            <person name="Cholewa A."/>
            <person name="Dutkiewicz J."/>
        </authorList>
    </citation>
    <scope>NUCLEOTIDE SEQUENCE [LARGE SCALE GENOMIC DNA]</scope>
    <source>
        <strain evidence="1 2">AB</strain>
    </source>
</reference>
<protein>
    <recommendedName>
        <fullName evidence="3">Lysophospholipase</fullName>
    </recommendedName>
</protein>